<accession>A0A6I4SS97</accession>
<dbReference type="Pfam" id="PF09587">
    <property type="entry name" value="PGA_cap"/>
    <property type="match status" value="1"/>
</dbReference>
<organism evidence="3 4">
    <name type="scientific">Croceibacterium salegens</name>
    <dbReference type="NCBI Taxonomy" id="1737568"/>
    <lineage>
        <taxon>Bacteria</taxon>
        <taxon>Pseudomonadati</taxon>
        <taxon>Pseudomonadota</taxon>
        <taxon>Alphaproteobacteria</taxon>
        <taxon>Sphingomonadales</taxon>
        <taxon>Erythrobacteraceae</taxon>
        <taxon>Croceibacterium</taxon>
    </lineage>
</organism>
<dbReference type="PANTHER" id="PTHR33393:SF13">
    <property type="entry name" value="PGA BIOSYNTHESIS PROTEIN CAPA"/>
    <property type="match status" value="1"/>
</dbReference>
<protein>
    <submittedName>
        <fullName evidence="3">CapA family protein</fullName>
    </submittedName>
</protein>
<comment type="caution">
    <text evidence="3">The sequence shown here is derived from an EMBL/GenBank/DDBJ whole genome shotgun (WGS) entry which is preliminary data.</text>
</comment>
<name>A0A6I4SS97_9SPHN</name>
<dbReference type="SMART" id="SM00854">
    <property type="entry name" value="PGA_cap"/>
    <property type="match status" value="1"/>
</dbReference>
<dbReference type="EMBL" id="WTYM01000025">
    <property type="protein sequence ID" value="MXO58429.1"/>
    <property type="molecule type" value="Genomic_DNA"/>
</dbReference>
<feature type="domain" description="Capsule synthesis protein CapA" evidence="2">
    <location>
        <begin position="7"/>
        <end position="260"/>
    </location>
</feature>
<dbReference type="Gene3D" id="3.60.21.10">
    <property type="match status" value="1"/>
</dbReference>
<dbReference type="InterPro" id="IPR029052">
    <property type="entry name" value="Metallo-depent_PP-like"/>
</dbReference>
<dbReference type="SUPFAM" id="SSF56300">
    <property type="entry name" value="Metallo-dependent phosphatases"/>
    <property type="match status" value="1"/>
</dbReference>
<gene>
    <name evidence="3" type="ORF">GRI89_02560</name>
</gene>
<evidence type="ECO:0000256" key="1">
    <source>
        <dbReference type="ARBA" id="ARBA00005662"/>
    </source>
</evidence>
<dbReference type="PANTHER" id="PTHR33393">
    <property type="entry name" value="POLYGLUTAMINE SYNTHESIS ACCESSORY PROTEIN RV0574C-RELATED"/>
    <property type="match status" value="1"/>
</dbReference>
<evidence type="ECO:0000313" key="4">
    <source>
        <dbReference type="Proteomes" id="UP000433652"/>
    </source>
</evidence>
<dbReference type="InterPro" id="IPR052169">
    <property type="entry name" value="CW_Biosynth-Accessory"/>
</dbReference>
<evidence type="ECO:0000313" key="3">
    <source>
        <dbReference type="EMBL" id="MXO58429.1"/>
    </source>
</evidence>
<reference evidence="3 4" key="1">
    <citation type="submission" date="2019-12" db="EMBL/GenBank/DDBJ databases">
        <title>Genomic-based taxomic classification of the family Erythrobacteraceae.</title>
        <authorList>
            <person name="Xu L."/>
        </authorList>
    </citation>
    <scope>NUCLEOTIDE SEQUENCE [LARGE SCALE GENOMIC DNA]</scope>
    <source>
        <strain evidence="3 4">MCCC 1K01500</strain>
    </source>
</reference>
<dbReference type="Proteomes" id="UP000433652">
    <property type="component" value="Unassembled WGS sequence"/>
</dbReference>
<sequence length="370" mass="38559">MSKASVEIVVAGDLVLDEPDADHWLSGIAPALRAADLAIGHLEVPHTECGGEVPDDVPAPGAPPGNLRAIARAGISMVSLAGNHIADCGAQGIADTIAGLDEAGVAHAGAGADIAEARRPAVSCVGAQRIALLSYNCVGPEFGWAGPSRAGAAYLPLRTENGEPVTPQSQIVGIEPQVRDILAADIAAARATADFVIVAMHKGRVHTPALLESYERPLAHLAIELGADAVVAHHAHIARGIEFHLGKPVFHGLGNGCVVTRALSPSQNHPARADWARKRQELFGFAPDEGYDLAPFHPEAKLSFLGRLTLLEGESPRTSIIPVFVEPPGRPVLAHGERASEVRNYLERITAVAGLPGIVVESDGNVREAA</sequence>
<keyword evidence="4" id="KW-1185">Reference proteome</keyword>
<dbReference type="AlphaFoldDB" id="A0A6I4SS97"/>
<proteinExistence type="inferred from homology"/>
<dbReference type="InterPro" id="IPR019079">
    <property type="entry name" value="Capsule_synth_CapA"/>
</dbReference>
<evidence type="ECO:0000259" key="2">
    <source>
        <dbReference type="SMART" id="SM00854"/>
    </source>
</evidence>
<comment type="similarity">
    <text evidence="1">Belongs to the CapA family.</text>
</comment>